<dbReference type="PROSITE" id="PS51352">
    <property type="entry name" value="THIOREDOXIN_2"/>
    <property type="match status" value="1"/>
</dbReference>
<dbReference type="InterPro" id="IPR013766">
    <property type="entry name" value="Thioredoxin_domain"/>
</dbReference>
<accession>A0ABT8B7L8</accession>
<dbReference type="InterPro" id="IPR036249">
    <property type="entry name" value="Thioredoxin-like_sf"/>
</dbReference>
<gene>
    <name evidence="2" type="ORF">QWZ03_15395</name>
</gene>
<dbReference type="Gene3D" id="3.40.30.10">
    <property type="entry name" value="Glutaredoxin"/>
    <property type="match status" value="1"/>
</dbReference>
<dbReference type="SUPFAM" id="SSF52833">
    <property type="entry name" value="Thioredoxin-like"/>
    <property type="match status" value="1"/>
</dbReference>
<dbReference type="Proteomes" id="UP001180081">
    <property type="component" value="Unassembled WGS sequence"/>
</dbReference>
<reference evidence="2" key="1">
    <citation type="journal article" date="2014" name="Int. J. Syst. Evol. Microbiol.">
        <title>Complete genome of a new Firmicutes species belonging to the dominant human colonic microbiota ('Ruminococcus bicirculans') reveals two chromosomes and a selective capacity to utilize plant glucans.</title>
        <authorList>
            <consortium name="NISC Comparative Sequencing Program"/>
            <person name="Wegmann U."/>
            <person name="Louis P."/>
            <person name="Goesmann A."/>
            <person name="Henrissat B."/>
            <person name="Duncan S.H."/>
            <person name="Flint H.J."/>
        </authorList>
    </citation>
    <scope>NUCLEOTIDE SEQUENCE</scope>
    <source>
        <strain evidence="2">CECT 7703</strain>
    </source>
</reference>
<dbReference type="PANTHER" id="PTHR42852">
    <property type="entry name" value="THIOL:DISULFIDE INTERCHANGE PROTEIN DSBE"/>
    <property type="match status" value="1"/>
</dbReference>
<dbReference type="RefSeq" id="WP_290333527.1">
    <property type="nucleotide sequence ID" value="NZ_JAUFPU010000018.1"/>
</dbReference>
<dbReference type="CDD" id="cd02966">
    <property type="entry name" value="TlpA_like_family"/>
    <property type="match status" value="1"/>
</dbReference>
<dbReference type="PANTHER" id="PTHR42852:SF18">
    <property type="entry name" value="CHROMOSOME UNDETERMINED SCAFFOLD_47, WHOLE GENOME SHOTGUN SEQUENCE"/>
    <property type="match status" value="1"/>
</dbReference>
<dbReference type="InterPro" id="IPR050553">
    <property type="entry name" value="Thioredoxin_ResA/DsbE_sf"/>
</dbReference>
<feature type="domain" description="Thioredoxin" evidence="1">
    <location>
        <begin position="12"/>
        <end position="152"/>
    </location>
</feature>
<dbReference type="Pfam" id="PF08534">
    <property type="entry name" value="Redoxin"/>
    <property type="match status" value="1"/>
</dbReference>
<evidence type="ECO:0000313" key="3">
    <source>
        <dbReference type="Proteomes" id="UP001180081"/>
    </source>
</evidence>
<name>A0ABT8B7L8_9NEIS</name>
<reference evidence="2" key="2">
    <citation type="submission" date="2023-06" db="EMBL/GenBank/DDBJ databases">
        <authorList>
            <person name="Lucena T."/>
            <person name="Sun Q."/>
        </authorList>
    </citation>
    <scope>NUCLEOTIDE SEQUENCE</scope>
    <source>
        <strain evidence="2">CECT 7703</strain>
    </source>
</reference>
<organism evidence="2 3">
    <name type="scientific">Chitinimonas viridis</name>
    <dbReference type="NCBI Taxonomy" id="664880"/>
    <lineage>
        <taxon>Bacteria</taxon>
        <taxon>Pseudomonadati</taxon>
        <taxon>Pseudomonadota</taxon>
        <taxon>Betaproteobacteria</taxon>
        <taxon>Neisseriales</taxon>
        <taxon>Chitinibacteraceae</taxon>
        <taxon>Chitinimonas</taxon>
    </lineage>
</organism>
<proteinExistence type="predicted"/>
<evidence type="ECO:0000313" key="2">
    <source>
        <dbReference type="EMBL" id="MDN3578151.1"/>
    </source>
</evidence>
<comment type="caution">
    <text evidence="2">The sequence shown here is derived from an EMBL/GenBank/DDBJ whole genome shotgun (WGS) entry which is preliminary data.</text>
</comment>
<dbReference type="EMBL" id="JAUFPU010000018">
    <property type="protein sequence ID" value="MDN3578151.1"/>
    <property type="molecule type" value="Genomic_DNA"/>
</dbReference>
<evidence type="ECO:0000259" key="1">
    <source>
        <dbReference type="PROSITE" id="PS51352"/>
    </source>
</evidence>
<keyword evidence="3" id="KW-1185">Reference proteome</keyword>
<protein>
    <submittedName>
        <fullName evidence="2">TlpA disulfide reductase family protein</fullName>
    </submittedName>
</protein>
<dbReference type="InterPro" id="IPR013740">
    <property type="entry name" value="Redoxin"/>
</dbReference>
<sequence length="154" mass="16635">MLTLAWVPARAADTGVPAPALRLLDGQGRQHDLAGLRGKVVYLDFWASWCGPCRQSFPWMNQLQQRHAKDGLAVVAVNLDTEAKDAATFLARYPASFSVLYDAAGASAKAWGVKAMPSSYLIDRQGAIRSRHIGFRPSSAAELDAQIAALLQTP</sequence>